<feature type="coiled-coil region" evidence="1">
    <location>
        <begin position="190"/>
        <end position="228"/>
    </location>
</feature>
<comment type="caution">
    <text evidence="3">The sequence shown here is derived from an EMBL/GenBank/DDBJ whole genome shotgun (WGS) entry which is preliminary data.</text>
</comment>
<accession>A0A368ZNY7</accession>
<keyword evidence="1" id="KW-0175">Coiled coil</keyword>
<sequence>MKINKRLIYFVSVTFVSVVFLLGVKANALSLESLMSEENQESLSSGSQASSSTAFEEAIKTEAVKAETTPELSISIGDMMDKTPTKQGELSLENIYQGRSQHQLMTAKQELVSLNNQLRNDCSCSLSSSNACYDFNARSLGLTQKNVINAANEANQILTNQSKTICQSWNSAKNFASDDPQAVQQQVVVIKRYKSLLNEVENASQETAQKLKKQNRQIEAAIAQQEEDSGFDWGKAMAMGVGALAGGLGELDINSQTEIISSIIQDSYSNDSSMNNLQATVNGLNSQMKQASGSQNSLSNGQTNGSGQTQSFSIDFVYRDSCPSPSSTKINAPIKTNSQACANAMKRYAKAASCNLIDDLEAAQSAYYSACASEIYQ</sequence>
<feature type="region of interest" description="Disordered" evidence="2">
    <location>
        <begin position="286"/>
        <end position="307"/>
    </location>
</feature>
<evidence type="ECO:0000256" key="2">
    <source>
        <dbReference type="SAM" id="MobiDB-lite"/>
    </source>
</evidence>
<dbReference type="EMBL" id="QPJQ01000045">
    <property type="protein sequence ID" value="RCW94620.1"/>
    <property type="molecule type" value="Genomic_DNA"/>
</dbReference>
<dbReference type="Proteomes" id="UP000253506">
    <property type="component" value="Unassembled WGS sequence"/>
</dbReference>
<name>A0A368ZNY7_9GAMM</name>
<evidence type="ECO:0000256" key="1">
    <source>
        <dbReference type="SAM" id="Coils"/>
    </source>
</evidence>
<dbReference type="AlphaFoldDB" id="A0A368ZNY7"/>
<gene>
    <name evidence="3" type="ORF">DFP77_14518</name>
</gene>
<dbReference type="OrthoDB" id="7062885at2"/>
<evidence type="ECO:0000313" key="3">
    <source>
        <dbReference type="EMBL" id="RCW94620.1"/>
    </source>
</evidence>
<proteinExistence type="predicted"/>
<evidence type="ECO:0000313" key="4">
    <source>
        <dbReference type="Proteomes" id="UP000253506"/>
    </source>
</evidence>
<protein>
    <submittedName>
        <fullName evidence="3">Uncharacterized protein</fullName>
    </submittedName>
</protein>
<dbReference type="RefSeq" id="WP_114413550.1">
    <property type="nucleotide sequence ID" value="NZ_JBQDNF010000071.1"/>
</dbReference>
<organism evidence="3 4">
    <name type="scientific">Marinomonas foliarum</name>
    <dbReference type="NCBI Taxonomy" id="491950"/>
    <lineage>
        <taxon>Bacteria</taxon>
        <taxon>Pseudomonadati</taxon>
        <taxon>Pseudomonadota</taxon>
        <taxon>Gammaproteobacteria</taxon>
        <taxon>Oceanospirillales</taxon>
        <taxon>Oceanospirillaceae</taxon>
        <taxon>Marinomonas</taxon>
    </lineage>
</organism>
<reference evidence="3 4" key="1">
    <citation type="submission" date="2018-07" db="EMBL/GenBank/DDBJ databases">
        <title>Genomic Encyclopedia of Type Strains, Phase III (KMG-III): the genomes of soil and plant-associated and newly described type strains.</title>
        <authorList>
            <person name="Whitman W."/>
        </authorList>
    </citation>
    <scope>NUCLEOTIDE SEQUENCE [LARGE SCALE GENOMIC DNA]</scope>
    <source>
        <strain evidence="3 4">CECT 7731</strain>
    </source>
</reference>